<proteinExistence type="predicted"/>
<dbReference type="Gene3D" id="3.40.50.2000">
    <property type="entry name" value="Glycogen Phosphorylase B"/>
    <property type="match status" value="1"/>
</dbReference>
<dbReference type="GO" id="GO:0016740">
    <property type="term" value="F:transferase activity"/>
    <property type="evidence" value="ECO:0007669"/>
    <property type="project" value="UniProtKB-KW"/>
</dbReference>
<dbReference type="InterPro" id="IPR038107">
    <property type="entry name" value="Glycos_transf_N_sf"/>
</dbReference>
<evidence type="ECO:0000313" key="3">
    <source>
        <dbReference type="EMBL" id="SUZ58665.1"/>
    </source>
</evidence>
<gene>
    <name evidence="3" type="ORF">METZ01_LOCUS11519</name>
</gene>
<dbReference type="Gene3D" id="3.40.50.11720">
    <property type="entry name" value="3-Deoxy-D-manno-octulosonic-acid transferase, N-terminal domain"/>
    <property type="match status" value="1"/>
</dbReference>
<evidence type="ECO:0000259" key="2">
    <source>
        <dbReference type="Pfam" id="PF04413"/>
    </source>
</evidence>
<sequence>MFVFGLVGTLFNQKLKDGFKGRMMSLPTLRSYFKDFDRSHDVYWFHVASHGEFQQVLPVLAGLKEIEPQCTVLVSFFSPAGYQNVKNEQIDCKIYLPFDFIWSIWKALKIIRPKKIIFAGYDIWPNLVWISYLRNIHTTIFAAYFKDKTYKIFPVIRNFYRSVYHSFSTIYTISESDYLLLQKIISVNKSPLIRVLGNPRYDQVKNHADTFTKERTMSVLQREKRIVAGSVWPEDEAVISQPIIQLLKENEEISLLWVPHEPTDKNIQAAIKKFEKHGFSVNRHNSKFNLNIRGARVVVVGVVGILSKLYWQCQIAYIGGGFSTGIHNVMEPAIARLPVLFGPKHDNFPEAGELIQAGGGFSVKTSMDVTTRFSELLNDQDYYMNASYAATDVIHRNLGSSTRVVRGIIRD</sequence>
<accession>A0A381NVM4</accession>
<dbReference type="AlphaFoldDB" id="A0A381NVM4"/>
<feature type="domain" description="3-deoxy-D-manno-octulosonic-acid transferase N-terminal" evidence="2">
    <location>
        <begin position="37"/>
        <end position="203"/>
    </location>
</feature>
<dbReference type="PANTHER" id="PTHR42755">
    <property type="entry name" value="3-DEOXY-MANNO-OCTULOSONATE CYTIDYLYLTRANSFERASE"/>
    <property type="match status" value="1"/>
</dbReference>
<dbReference type="Pfam" id="PF04413">
    <property type="entry name" value="Glycos_transf_N"/>
    <property type="match status" value="1"/>
</dbReference>
<organism evidence="3">
    <name type="scientific">marine metagenome</name>
    <dbReference type="NCBI Taxonomy" id="408172"/>
    <lineage>
        <taxon>unclassified sequences</taxon>
        <taxon>metagenomes</taxon>
        <taxon>ecological metagenomes</taxon>
    </lineage>
</organism>
<dbReference type="InterPro" id="IPR039901">
    <property type="entry name" value="Kdotransferase"/>
</dbReference>
<dbReference type="GO" id="GO:0009245">
    <property type="term" value="P:lipid A biosynthetic process"/>
    <property type="evidence" value="ECO:0007669"/>
    <property type="project" value="TreeGrafter"/>
</dbReference>
<dbReference type="GO" id="GO:0005886">
    <property type="term" value="C:plasma membrane"/>
    <property type="evidence" value="ECO:0007669"/>
    <property type="project" value="TreeGrafter"/>
</dbReference>
<reference evidence="3" key="1">
    <citation type="submission" date="2018-05" db="EMBL/GenBank/DDBJ databases">
        <authorList>
            <person name="Lanie J.A."/>
            <person name="Ng W.-L."/>
            <person name="Kazmierczak K.M."/>
            <person name="Andrzejewski T.M."/>
            <person name="Davidsen T.M."/>
            <person name="Wayne K.J."/>
            <person name="Tettelin H."/>
            <person name="Glass J.I."/>
            <person name="Rusch D."/>
            <person name="Podicherti R."/>
            <person name="Tsui H.-C.T."/>
            <person name="Winkler M.E."/>
        </authorList>
    </citation>
    <scope>NUCLEOTIDE SEQUENCE</scope>
</reference>
<protein>
    <recommendedName>
        <fullName evidence="2">3-deoxy-D-manno-octulosonic-acid transferase N-terminal domain-containing protein</fullName>
    </recommendedName>
</protein>
<dbReference type="EMBL" id="UINC01000633">
    <property type="protein sequence ID" value="SUZ58665.1"/>
    <property type="molecule type" value="Genomic_DNA"/>
</dbReference>
<name>A0A381NVM4_9ZZZZ</name>
<keyword evidence="1" id="KW-0808">Transferase</keyword>
<evidence type="ECO:0000256" key="1">
    <source>
        <dbReference type="ARBA" id="ARBA00022679"/>
    </source>
</evidence>
<dbReference type="InterPro" id="IPR007507">
    <property type="entry name" value="Glycos_transf_N"/>
</dbReference>
<dbReference type="PANTHER" id="PTHR42755:SF1">
    <property type="entry name" value="3-DEOXY-D-MANNO-OCTULOSONIC ACID TRANSFERASE, MITOCHONDRIAL-RELATED"/>
    <property type="match status" value="1"/>
</dbReference>